<organism evidence="1 2">
    <name type="scientific">Trichomalopsis sarcophagae</name>
    <dbReference type="NCBI Taxonomy" id="543379"/>
    <lineage>
        <taxon>Eukaryota</taxon>
        <taxon>Metazoa</taxon>
        <taxon>Ecdysozoa</taxon>
        <taxon>Arthropoda</taxon>
        <taxon>Hexapoda</taxon>
        <taxon>Insecta</taxon>
        <taxon>Pterygota</taxon>
        <taxon>Neoptera</taxon>
        <taxon>Endopterygota</taxon>
        <taxon>Hymenoptera</taxon>
        <taxon>Apocrita</taxon>
        <taxon>Proctotrupomorpha</taxon>
        <taxon>Chalcidoidea</taxon>
        <taxon>Pteromalidae</taxon>
        <taxon>Pteromalinae</taxon>
        <taxon>Trichomalopsis</taxon>
    </lineage>
</organism>
<accession>A0A232FMX9</accession>
<reference evidence="1 2" key="1">
    <citation type="journal article" date="2017" name="Curr. Biol.">
        <title>The Evolution of Venom by Co-option of Single-Copy Genes.</title>
        <authorList>
            <person name="Martinson E.O."/>
            <person name="Mrinalini"/>
            <person name="Kelkar Y.D."/>
            <person name="Chang C.H."/>
            <person name="Werren J.H."/>
        </authorList>
    </citation>
    <scope>NUCLEOTIDE SEQUENCE [LARGE SCALE GENOMIC DNA]</scope>
    <source>
        <strain evidence="1 2">Alberta</strain>
        <tissue evidence="1">Whole body</tissue>
    </source>
</reference>
<comment type="caution">
    <text evidence="1">The sequence shown here is derived from an EMBL/GenBank/DDBJ whole genome shotgun (WGS) entry which is preliminary data.</text>
</comment>
<dbReference type="Proteomes" id="UP000215335">
    <property type="component" value="Unassembled WGS sequence"/>
</dbReference>
<dbReference type="STRING" id="543379.A0A232FMX9"/>
<proteinExistence type="predicted"/>
<dbReference type="AlphaFoldDB" id="A0A232FMX9"/>
<gene>
    <name evidence="1" type="ORF">TSAR_010211</name>
</gene>
<sequence>EIEHCYYHGTVKDYPGASAAFHTCNGVSGVIHLGNETFKHPHVIFEARTKASKGCANSGSLEWGSKSRRQKHVMGLTDIITNRYKRDVREVAKYIETAIFIDKAMHSPGKNSFK</sequence>
<dbReference type="EMBL" id="NNAY01000015">
    <property type="protein sequence ID" value="OXU31933.1"/>
    <property type="molecule type" value="Genomic_DNA"/>
</dbReference>
<dbReference type="PANTHER" id="PTHR11905">
    <property type="entry name" value="ADAM A DISINTEGRIN AND METALLOPROTEASE DOMAIN"/>
    <property type="match status" value="1"/>
</dbReference>
<protein>
    <submittedName>
        <fullName evidence="1">Uncharacterized protein</fullName>
    </submittedName>
</protein>
<keyword evidence="2" id="KW-1185">Reference proteome</keyword>
<evidence type="ECO:0000313" key="2">
    <source>
        <dbReference type="Proteomes" id="UP000215335"/>
    </source>
</evidence>
<name>A0A232FMX9_9HYME</name>
<dbReference type="OrthoDB" id="5951731at2759"/>
<evidence type="ECO:0000313" key="1">
    <source>
        <dbReference type="EMBL" id="OXU31933.1"/>
    </source>
</evidence>
<feature type="non-terminal residue" evidence="1">
    <location>
        <position position="1"/>
    </location>
</feature>
<dbReference type="PANTHER" id="PTHR11905:SF237">
    <property type="entry name" value="MIND-MELD, ISOFORM J"/>
    <property type="match status" value="1"/>
</dbReference>